<dbReference type="InterPro" id="IPR052922">
    <property type="entry name" value="Cytidylate_Kinase-2"/>
</dbReference>
<name>A0ABX0GVS1_9ACTN</name>
<sequence length="194" mass="22104">MPLLGPADALPPGPRRVLVAGTSGAGKTTLARRVSAALDVPHVEIDALFHGPDWTPRATFEEDVHRFSAGPGWVTEWQYPAVRDHLAGAADLLVWLDLPRSRVMRQVVRRTVRRRLRRERLWNGNVEPPLRTFFTDPEHIVRWAWANHPRTGPRVRALLEQRPDLPVVRLGSHDETEHWLRHVLPDSARPRSAD</sequence>
<dbReference type="SUPFAM" id="SSF52540">
    <property type="entry name" value="P-loop containing nucleoside triphosphate hydrolases"/>
    <property type="match status" value="1"/>
</dbReference>
<evidence type="ECO:0000313" key="1">
    <source>
        <dbReference type="EMBL" id="NHC15026.1"/>
    </source>
</evidence>
<comment type="caution">
    <text evidence="1">The sequence shown here is derived from an EMBL/GenBank/DDBJ whole genome shotgun (WGS) entry which is preliminary data.</text>
</comment>
<dbReference type="PANTHER" id="PTHR37816:SF1">
    <property type="entry name" value="TOXIN"/>
    <property type="match status" value="1"/>
</dbReference>
<evidence type="ECO:0000313" key="2">
    <source>
        <dbReference type="Proteomes" id="UP000800981"/>
    </source>
</evidence>
<keyword evidence="2" id="KW-1185">Reference proteome</keyword>
<dbReference type="EMBL" id="JAANNP010000014">
    <property type="protein sequence ID" value="NHC15026.1"/>
    <property type="molecule type" value="Genomic_DNA"/>
</dbReference>
<organism evidence="1 2">
    <name type="scientific">Motilibacter deserti</name>
    <dbReference type="NCBI Taxonomy" id="2714956"/>
    <lineage>
        <taxon>Bacteria</taxon>
        <taxon>Bacillati</taxon>
        <taxon>Actinomycetota</taxon>
        <taxon>Actinomycetes</taxon>
        <taxon>Motilibacterales</taxon>
        <taxon>Motilibacteraceae</taxon>
        <taxon>Motilibacter</taxon>
    </lineage>
</organism>
<dbReference type="Proteomes" id="UP000800981">
    <property type="component" value="Unassembled WGS sequence"/>
</dbReference>
<reference evidence="1 2" key="1">
    <citation type="submission" date="2020-03" db="EMBL/GenBank/DDBJ databases">
        <title>Two novel Motilibacter sp.</title>
        <authorList>
            <person name="Liu S."/>
        </authorList>
    </citation>
    <scope>NUCLEOTIDE SEQUENCE [LARGE SCALE GENOMIC DNA]</scope>
    <source>
        <strain evidence="1 2">E257</strain>
    </source>
</reference>
<accession>A0ABX0GVS1</accession>
<dbReference type="PANTHER" id="PTHR37816">
    <property type="entry name" value="YALI0E33011P"/>
    <property type="match status" value="1"/>
</dbReference>
<dbReference type="RefSeq" id="WP_166283097.1">
    <property type="nucleotide sequence ID" value="NZ_JAANNP010000014.1"/>
</dbReference>
<dbReference type="InterPro" id="IPR027417">
    <property type="entry name" value="P-loop_NTPase"/>
</dbReference>
<proteinExistence type="predicted"/>
<protein>
    <submittedName>
        <fullName evidence="1">AAA family ATPase</fullName>
    </submittedName>
</protein>
<gene>
    <name evidence="1" type="ORF">G9H71_14650</name>
</gene>
<dbReference type="Gene3D" id="3.40.50.300">
    <property type="entry name" value="P-loop containing nucleotide triphosphate hydrolases"/>
    <property type="match status" value="1"/>
</dbReference>